<comment type="caution">
    <text evidence="2">The sequence shown here is derived from an EMBL/GenBank/DDBJ whole genome shotgun (WGS) entry which is preliminary data.</text>
</comment>
<dbReference type="HOGENOM" id="CLU_024709_0_0_9"/>
<organism evidence="2 3">
    <name type="scientific">Lactobacillus kimbladii</name>
    <dbReference type="NCBI Taxonomy" id="1218506"/>
    <lineage>
        <taxon>Bacteria</taxon>
        <taxon>Bacillati</taxon>
        <taxon>Bacillota</taxon>
        <taxon>Bacilli</taxon>
        <taxon>Lactobacillales</taxon>
        <taxon>Lactobacillaceae</taxon>
        <taxon>Lactobacillus</taxon>
    </lineage>
</organism>
<gene>
    <name evidence="2" type="primary">dmpA</name>
    <name evidence="2" type="ORF">JF75_18060</name>
</gene>
<accession>A0A0F4L848</accession>
<proteinExistence type="inferred from homology"/>
<keyword evidence="2" id="KW-0378">Hydrolase</keyword>
<dbReference type="EMBL" id="JXLH01000029">
    <property type="protein sequence ID" value="KJY54800.1"/>
    <property type="molecule type" value="Genomic_DNA"/>
</dbReference>
<protein>
    <submittedName>
        <fullName evidence="2">D-aminopeptidase</fullName>
    </submittedName>
</protein>
<keyword evidence="2" id="KW-0031">Aminopeptidase</keyword>
<sequence length="357" mass="38012">MGLNKPLLFALSDTKPGPKNLITDVAGITVGHKTIVTDRLRTGVTVINPCPDNIFREKMPAATHVINGFGKSTGLVQVNELGTIETPLVLTNTLSVGTASMALVKRMLAENPEIGLSTGSVNPIIMECNDSSINHIRDLGVTENDVNDAFAAAATDFAEGGVGGGTGMRCYELKGGIGSASRQVEIDGKNFTMGALVMSNFGLSADLNIYGHAIGKKFVDNKDSKEKGSIITIIATDIPFNSRQLKRIAKRSGIGITRSGSFSGNGSGEITLAFSTANRVSHFPDHELSTIQAITDDKIDRYFRITVDIVHEAILSSLAHAQTTPDRDGKPMLCLKDALLQLDDDKEALQLIADLGF</sequence>
<dbReference type="Pfam" id="PF03576">
    <property type="entry name" value="Peptidase_S58"/>
    <property type="match status" value="1"/>
</dbReference>
<keyword evidence="2" id="KW-0645">Protease</keyword>
<comment type="similarity">
    <text evidence="1">Belongs to the peptidase S58 family.</text>
</comment>
<dbReference type="GO" id="GO:0004177">
    <property type="term" value="F:aminopeptidase activity"/>
    <property type="evidence" value="ECO:0007669"/>
    <property type="project" value="UniProtKB-KW"/>
</dbReference>
<evidence type="ECO:0000256" key="1">
    <source>
        <dbReference type="ARBA" id="ARBA00007068"/>
    </source>
</evidence>
<name>A0A0F4L848_9LACO</name>
<dbReference type="AlphaFoldDB" id="A0A0F4L848"/>
<evidence type="ECO:0000313" key="2">
    <source>
        <dbReference type="EMBL" id="KJY54800.1"/>
    </source>
</evidence>
<evidence type="ECO:0000313" key="3">
    <source>
        <dbReference type="Proteomes" id="UP000033612"/>
    </source>
</evidence>
<dbReference type="PANTHER" id="PTHR36512:SF3">
    <property type="entry name" value="BLR5678 PROTEIN"/>
    <property type="match status" value="1"/>
</dbReference>
<dbReference type="SUPFAM" id="SSF56266">
    <property type="entry name" value="DmpA/ArgJ-like"/>
    <property type="match status" value="1"/>
</dbReference>
<dbReference type="Gene3D" id="3.60.70.12">
    <property type="entry name" value="L-amino peptidase D-ALA esterase/amidase"/>
    <property type="match status" value="1"/>
</dbReference>
<dbReference type="PATRIC" id="fig|1218506.3.peg.1903"/>
<dbReference type="RefSeq" id="WP_046332747.1">
    <property type="nucleotide sequence ID" value="NZ_JBHTBO010000012.1"/>
</dbReference>
<keyword evidence="3" id="KW-1185">Reference proteome</keyword>
<dbReference type="Proteomes" id="UP000033612">
    <property type="component" value="Unassembled WGS sequence"/>
</dbReference>
<dbReference type="PANTHER" id="PTHR36512">
    <property type="entry name" value="D-AMINOPEPTIDASE"/>
    <property type="match status" value="1"/>
</dbReference>
<dbReference type="InterPro" id="IPR016117">
    <property type="entry name" value="ArgJ-like_dom_sf"/>
</dbReference>
<dbReference type="OrthoDB" id="9770388at2"/>
<dbReference type="STRING" id="1218506.JF75_18060"/>
<dbReference type="InterPro" id="IPR005321">
    <property type="entry name" value="Peptidase_S58_DmpA"/>
</dbReference>
<reference evidence="2 3" key="1">
    <citation type="submission" date="2015-01" db="EMBL/GenBank/DDBJ databases">
        <title>Comparative genomics of the lactic acid bacteria isolated from the honey bee gut.</title>
        <authorList>
            <person name="Ellegaard K.M."/>
            <person name="Tamarit D."/>
            <person name="Javelind E."/>
            <person name="Olofsson T."/>
            <person name="Andersson S.G."/>
            <person name="Vasquez A."/>
        </authorList>
    </citation>
    <scope>NUCLEOTIDE SEQUENCE [LARGE SCALE GENOMIC DNA]</scope>
    <source>
        <strain evidence="2 3">Hma2</strain>
    </source>
</reference>